<evidence type="ECO:0000313" key="2">
    <source>
        <dbReference type="EMBL" id="ELY96452.1"/>
    </source>
</evidence>
<protein>
    <submittedName>
        <fullName evidence="2">Uncharacterized protein</fullName>
    </submittedName>
</protein>
<dbReference type="AlphaFoldDB" id="M0AF05"/>
<comment type="caution">
    <text evidence="2">The sequence shown here is derived from an EMBL/GenBank/DDBJ whole genome shotgun (WGS) entry which is preliminary data.</text>
</comment>
<feature type="transmembrane region" description="Helical" evidence="1">
    <location>
        <begin position="16"/>
        <end position="34"/>
    </location>
</feature>
<dbReference type="PATRIC" id="fig|1230458.4.peg.398"/>
<name>M0AF05_9EURY</name>
<dbReference type="STRING" id="1230458.C484_02030"/>
<proteinExistence type="predicted"/>
<sequence length="166" mass="17409">MLRSSRSKERAQTEPIAAIVAVSVVVIGIGLYAISMQAVLPGTSQSATADRTIDRVWDDIEEGGVFYAHHDATPLSDRVTSAALPAGATVAVEVTAVDGDRERAVATGAFPTGFPDETDRADVAALERYVESEGVPDEASVATQSIPVAVENEADVRAGTLRVSVW</sequence>
<keyword evidence="1" id="KW-0812">Transmembrane</keyword>
<evidence type="ECO:0000256" key="1">
    <source>
        <dbReference type="SAM" id="Phobius"/>
    </source>
</evidence>
<dbReference type="EMBL" id="AOIL01000009">
    <property type="protein sequence ID" value="ELY96452.1"/>
    <property type="molecule type" value="Genomic_DNA"/>
</dbReference>
<dbReference type="RefSeq" id="WP_006824311.1">
    <property type="nucleotide sequence ID" value="NZ_AOIL01000009.1"/>
</dbReference>
<dbReference type="OrthoDB" id="186386at2157"/>
<keyword evidence="1" id="KW-0472">Membrane</keyword>
<organism evidence="2 3">
    <name type="scientific">Natrialba taiwanensis DSM 12281</name>
    <dbReference type="NCBI Taxonomy" id="1230458"/>
    <lineage>
        <taxon>Archaea</taxon>
        <taxon>Methanobacteriati</taxon>
        <taxon>Methanobacteriota</taxon>
        <taxon>Stenosarchaea group</taxon>
        <taxon>Halobacteria</taxon>
        <taxon>Halobacteriales</taxon>
        <taxon>Natrialbaceae</taxon>
        <taxon>Natrialba</taxon>
    </lineage>
</organism>
<evidence type="ECO:0000313" key="3">
    <source>
        <dbReference type="Proteomes" id="UP000011648"/>
    </source>
</evidence>
<accession>M0AF05</accession>
<gene>
    <name evidence="2" type="ORF">C484_02030</name>
</gene>
<dbReference type="InterPro" id="IPR055709">
    <property type="entry name" value="DUF7285"/>
</dbReference>
<keyword evidence="1" id="KW-1133">Transmembrane helix</keyword>
<keyword evidence="3" id="KW-1185">Reference proteome</keyword>
<reference evidence="2 3" key="1">
    <citation type="journal article" date="2014" name="PLoS Genet.">
        <title>Phylogenetically driven sequencing of extremely halophilic archaea reveals strategies for static and dynamic osmo-response.</title>
        <authorList>
            <person name="Becker E.A."/>
            <person name="Seitzer P.M."/>
            <person name="Tritt A."/>
            <person name="Larsen D."/>
            <person name="Krusor M."/>
            <person name="Yao A.I."/>
            <person name="Wu D."/>
            <person name="Madern D."/>
            <person name="Eisen J.A."/>
            <person name="Darling A.E."/>
            <person name="Facciotti M.T."/>
        </authorList>
    </citation>
    <scope>NUCLEOTIDE SEQUENCE [LARGE SCALE GENOMIC DNA]</scope>
    <source>
        <strain evidence="2 3">DSM 12281</strain>
    </source>
</reference>
<dbReference type="Pfam" id="PF23956">
    <property type="entry name" value="DUF7285"/>
    <property type="match status" value="1"/>
</dbReference>
<dbReference type="Proteomes" id="UP000011648">
    <property type="component" value="Unassembled WGS sequence"/>
</dbReference>